<protein>
    <submittedName>
        <fullName evidence="2">Uncharacterized protein</fullName>
    </submittedName>
</protein>
<dbReference type="RefSeq" id="WP_157722328.1">
    <property type="nucleotide sequence ID" value="NZ_LN906597.1"/>
</dbReference>
<accession>A0A0S4M4Q0</accession>
<name>A0A0S4M4Q0_9BURK</name>
<dbReference type="Proteomes" id="UP000198651">
    <property type="component" value="Chromosome I"/>
</dbReference>
<sequence>MHISRTKTNTSPKTVDSPIVIKELHIKLHRCNTKQSMENKIICNDESSINSTGQSINTPTSKNIEQTIQKHSISCKTPEPPIIIKELYVKLHRCSLKQIVENKKICRASITSTEQIINTYISKNLKEKTQIHTTTPEASKLNATKKEIRLKSYRPIRWHCTKNYSNVYRNAIKKINIDNNGLFRSTTLREIRKCIKNKDFIKSSIDLSRTYFNIRMYALWKIAPFIEKNILEENILITPGMSVSDLRSSCTSNTNFFKKLQKQCGKIAKSIRASTDRYFSRILQTYVCINYKSHSDSTYKHKRIKFCSNQNKLLKKLKELIINTILNLPSSIICEINRFNQNGIVNSLFSEVHGVLVDNSLIKNIRLFFSSNKNKFINSKFDDNLNLIKNLLEKIENIVGSSYIFHEKVLLPSKPIVKKLSKYLLSDMYGMPDNFYIKLKIAAKNITEHRKSSGDVNQLEQYVMMKEVNLRRYRNINLCSEEFTSIIYEDAIKKIDVDSNEMFIRSVLDKLSNSITRRGITKSSLDLSVTYSNVRRYVLDKISPYIINIITVADVEITPGMSLSDVKHNFISNNVFFEKLRKSCEEIVKNINSIPKDYFSNIVQTYVYSNLSERFRIYGKKNKLCSEVKSLIMDTILNLPNSTIDKLKTFKQSEIIRGLFSDIHGVYITKSLIRKIILISNSNKLPDNKYGPDLNLLNNLLTKVLSEVETYPILHEGKIFSLEKSTAKILSKYLLSDMYKIPAKIRKRLTPNKNIKDNISESNYKKSSATNNDDDNIEPSLLEKPILIPQKKLKWETDLVSPLNIYKSALSMVDIDKADFEYSFIDIIKNYPSVTKHLSKKGKINADLSTTYSNVKNYILETFSPFLKEIEKETRAKIKITNGMTIDELKLIYASNKEFLDKLRKFCTKVINRINSSRNTTLSDLVQFRIPLRTEISKVIRVNKKRKNLFLNETENLLVKNILNIPKAIVNTIKLISNTKFIEEHFSNFYDIYVDNVSLLKAKSVFDYVNKKVANDHLLIKIADKISLNMDDKIREGNRIGKIINSNISR</sequence>
<dbReference type="STRING" id="1561003.Ark11_1485"/>
<dbReference type="EMBL" id="LN906597">
    <property type="protein sequence ID" value="CUT18283.1"/>
    <property type="molecule type" value="Genomic_DNA"/>
</dbReference>
<organism evidence="2 3">
    <name type="scientific">Candidatus Ichthyocystis hellenicum</name>
    <dbReference type="NCBI Taxonomy" id="1561003"/>
    <lineage>
        <taxon>Bacteria</taxon>
        <taxon>Pseudomonadati</taxon>
        <taxon>Pseudomonadota</taxon>
        <taxon>Betaproteobacteria</taxon>
        <taxon>Burkholderiales</taxon>
        <taxon>Candidatus Ichthyocystis</taxon>
    </lineage>
</organism>
<feature type="region of interest" description="Disordered" evidence="1">
    <location>
        <begin position="756"/>
        <end position="775"/>
    </location>
</feature>
<gene>
    <name evidence="2" type="ORF">Ark11_1485</name>
</gene>
<evidence type="ECO:0000313" key="2">
    <source>
        <dbReference type="EMBL" id="CUT18283.1"/>
    </source>
</evidence>
<keyword evidence="3" id="KW-1185">Reference proteome</keyword>
<feature type="compositionally biased region" description="Polar residues" evidence="1">
    <location>
        <begin position="760"/>
        <end position="771"/>
    </location>
</feature>
<evidence type="ECO:0000256" key="1">
    <source>
        <dbReference type="SAM" id="MobiDB-lite"/>
    </source>
</evidence>
<proteinExistence type="predicted"/>
<reference evidence="3" key="1">
    <citation type="submission" date="2015-11" db="EMBL/GenBank/DDBJ databases">
        <authorList>
            <person name="Seth-Smith H.M.B."/>
        </authorList>
    </citation>
    <scope>NUCLEOTIDE SEQUENCE [LARGE SCALE GENOMIC DNA]</scope>
    <source>
        <strain evidence="3">2013Ark11</strain>
    </source>
</reference>
<dbReference type="PATRIC" id="fig|1561003.3.peg.1537"/>
<evidence type="ECO:0000313" key="3">
    <source>
        <dbReference type="Proteomes" id="UP000198651"/>
    </source>
</evidence>
<dbReference type="AlphaFoldDB" id="A0A0S4M4Q0"/>